<dbReference type="PANTHER" id="PTHR43217">
    <property type="entry name" value="SUCCINATE SEMIALDEHYDE DEHYDROGENASE [NAD(P)+] SAD"/>
    <property type="match status" value="1"/>
</dbReference>
<evidence type="ECO:0000313" key="5">
    <source>
        <dbReference type="EMBL" id="RAQ95969.1"/>
    </source>
</evidence>
<evidence type="ECO:0000313" key="6">
    <source>
        <dbReference type="Proteomes" id="UP000248706"/>
    </source>
</evidence>
<dbReference type="PANTHER" id="PTHR43217:SF1">
    <property type="entry name" value="SUCCINATE SEMIALDEHYDE DEHYDROGENASE [NAD(P)+] SAD"/>
    <property type="match status" value="1"/>
</dbReference>
<feature type="domain" description="Aldehyde dehydrogenase" evidence="4">
    <location>
        <begin position="5"/>
        <end position="458"/>
    </location>
</feature>
<dbReference type="FunFam" id="3.40.309.10:FF:000010">
    <property type="entry name" value="Gamma-aminobutyraldehyde dehydrogenase"/>
    <property type="match status" value="1"/>
</dbReference>
<gene>
    <name evidence="5" type="ORF">A4R35_10525</name>
</gene>
<dbReference type="CDD" id="cd07100">
    <property type="entry name" value="ALDH_SSADH1_GabD1"/>
    <property type="match status" value="1"/>
</dbReference>
<organism evidence="5 6">
    <name type="scientific">Thermogemmatispora tikiterensis</name>
    <dbReference type="NCBI Taxonomy" id="1825093"/>
    <lineage>
        <taxon>Bacteria</taxon>
        <taxon>Bacillati</taxon>
        <taxon>Chloroflexota</taxon>
        <taxon>Ktedonobacteria</taxon>
        <taxon>Thermogemmatisporales</taxon>
        <taxon>Thermogemmatisporaceae</taxon>
        <taxon>Thermogemmatispora</taxon>
    </lineage>
</organism>
<dbReference type="InterPro" id="IPR047110">
    <property type="entry name" value="GABD/Sad-like"/>
</dbReference>
<dbReference type="FunFam" id="3.40.605.10:FF:000012">
    <property type="entry name" value="NAD-dependent succinate-semialdehyde dehydrogenase"/>
    <property type="match status" value="1"/>
</dbReference>
<dbReference type="Gene3D" id="3.40.309.10">
    <property type="entry name" value="Aldehyde Dehydrogenase, Chain A, domain 2"/>
    <property type="match status" value="1"/>
</dbReference>
<dbReference type="Gene3D" id="3.40.605.10">
    <property type="entry name" value="Aldehyde Dehydrogenase, Chain A, domain 1"/>
    <property type="match status" value="1"/>
</dbReference>
<dbReference type="GO" id="GO:0004777">
    <property type="term" value="F:succinate-semialdehyde dehydrogenase (NAD+) activity"/>
    <property type="evidence" value="ECO:0007669"/>
    <property type="project" value="TreeGrafter"/>
</dbReference>
<sequence length="465" mass="51283">MTIQSTRPTIQSINPATAEVLETFELFTDEQIHAALDQARSAFLQWRDISFSERAALLQRLATYLREHKEELGRLITLEMGKPIAEAEAEVVKCAWGCDYYAEHAEQFLADQPAESSASESYVAFRPLGVVLALMPWNFPFWQVFRFAAPALMAGNTTVLKHASNVSRCALEIERVFRQCGFPEGVFRTVLVRGSETEKLISDPRIAAVTLTGSAEVGMEVAAASGRALKKHVLELGGSDAFIVLEDADLDAAAEWAARSRFQNTGQSCIAAKRFIVVESVAADFERRFVEAASRLRMGDPLQRETQIGPLARGDLRETLRRQVEETLQMGGRLLLGGKPGSGRGFFYEPTIVSGVTPAMPMFREETFGPAAAVIYARNAEHALELANASPFGLGGNIWTRHIERARQMARHFETGGVFINGMTASDPRLPFGGVKHSGYGRELSIFGIREFVNIQTVWIGPARQ</sequence>
<name>A0A328VG63_9CHLR</name>
<dbReference type="InterPro" id="IPR044148">
    <property type="entry name" value="ALDH_GabD1-like"/>
</dbReference>
<evidence type="ECO:0000256" key="1">
    <source>
        <dbReference type="ARBA" id="ARBA00009986"/>
    </source>
</evidence>
<dbReference type="InterPro" id="IPR016161">
    <property type="entry name" value="Ald_DH/histidinol_DH"/>
</dbReference>
<dbReference type="EMBL" id="MCIF01000002">
    <property type="protein sequence ID" value="RAQ95969.1"/>
    <property type="molecule type" value="Genomic_DNA"/>
</dbReference>
<keyword evidence="2" id="KW-0521">NADP</keyword>
<dbReference type="Proteomes" id="UP000248706">
    <property type="component" value="Unassembled WGS sequence"/>
</dbReference>
<protein>
    <submittedName>
        <fullName evidence="5">NADP-dependent succinic semialdehyde dehydrogenase</fullName>
    </submittedName>
</protein>
<dbReference type="InterPro" id="IPR016162">
    <property type="entry name" value="Ald_DH_N"/>
</dbReference>
<dbReference type="InterPro" id="IPR015590">
    <property type="entry name" value="Aldehyde_DH_dom"/>
</dbReference>
<evidence type="ECO:0000256" key="3">
    <source>
        <dbReference type="ARBA" id="ARBA00023002"/>
    </source>
</evidence>
<dbReference type="SUPFAM" id="SSF53720">
    <property type="entry name" value="ALDH-like"/>
    <property type="match status" value="1"/>
</dbReference>
<dbReference type="GO" id="GO:0004030">
    <property type="term" value="F:aldehyde dehydrogenase [NAD(P)+] activity"/>
    <property type="evidence" value="ECO:0007669"/>
    <property type="project" value="InterPro"/>
</dbReference>
<dbReference type="RefSeq" id="WP_112429157.1">
    <property type="nucleotide sequence ID" value="NZ_MCIF01000002.1"/>
</dbReference>
<proteinExistence type="inferred from homology"/>
<keyword evidence="3" id="KW-0560">Oxidoreductase</keyword>
<dbReference type="InterPro" id="IPR016163">
    <property type="entry name" value="Ald_DH_C"/>
</dbReference>
<reference evidence="5 6" key="1">
    <citation type="submission" date="2016-08" db="EMBL/GenBank/DDBJ databases">
        <title>Analysis of Carbohydrate Active Enzymes in Thermogemmatispora T81 Reveals Carbohydrate Degradation Ability.</title>
        <authorList>
            <person name="Tomazini A."/>
            <person name="Lal S."/>
            <person name="Stott M."/>
            <person name="Henrissat B."/>
            <person name="Polikarpov I."/>
            <person name="Sparling R."/>
            <person name="Levin D.B."/>
        </authorList>
    </citation>
    <scope>NUCLEOTIDE SEQUENCE [LARGE SCALE GENOMIC DNA]</scope>
    <source>
        <strain evidence="5 6">T81</strain>
    </source>
</reference>
<dbReference type="InterPro" id="IPR016160">
    <property type="entry name" value="Ald_DH_CS_CYS"/>
</dbReference>
<dbReference type="OrthoDB" id="9762913at2"/>
<accession>A0A328VG63</accession>
<dbReference type="PROSITE" id="PS00070">
    <property type="entry name" value="ALDEHYDE_DEHYDR_CYS"/>
    <property type="match status" value="1"/>
</dbReference>
<comment type="similarity">
    <text evidence="1">Belongs to the aldehyde dehydrogenase family.</text>
</comment>
<comment type="caution">
    <text evidence="5">The sequence shown here is derived from an EMBL/GenBank/DDBJ whole genome shotgun (WGS) entry which is preliminary data.</text>
</comment>
<evidence type="ECO:0000259" key="4">
    <source>
        <dbReference type="Pfam" id="PF00171"/>
    </source>
</evidence>
<keyword evidence="6" id="KW-1185">Reference proteome</keyword>
<dbReference type="Pfam" id="PF00171">
    <property type="entry name" value="Aldedh"/>
    <property type="match status" value="1"/>
</dbReference>
<dbReference type="AlphaFoldDB" id="A0A328VG63"/>
<evidence type="ECO:0000256" key="2">
    <source>
        <dbReference type="ARBA" id="ARBA00022857"/>
    </source>
</evidence>